<evidence type="ECO:0000313" key="3">
    <source>
        <dbReference type="Proteomes" id="UP000006514"/>
    </source>
</evidence>
<gene>
    <name evidence="2" type="ORF">AURDEDRAFT_177489</name>
</gene>
<protein>
    <submittedName>
        <fullName evidence="2">Uncharacterized protein</fullName>
    </submittedName>
</protein>
<reference evidence="3" key="1">
    <citation type="journal article" date="2012" name="Science">
        <title>The Paleozoic origin of enzymatic lignin decomposition reconstructed from 31 fungal genomes.</title>
        <authorList>
            <person name="Floudas D."/>
            <person name="Binder M."/>
            <person name="Riley R."/>
            <person name="Barry K."/>
            <person name="Blanchette R.A."/>
            <person name="Henrissat B."/>
            <person name="Martinez A.T."/>
            <person name="Otillar R."/>
            <person name="Spatafora J.W."/>
            <person name="Yadav J.S."/>
            <person name="Aerts A."/>
            <person name="Benoit I."/>
            <person name="Boyd A."/>
            <person name="Carlson A."/>
            <person name="Copeland A."/>
            <person name="Coutinho P.M."/>
            <person name="de Vries R.P."/>
            <person name="Ferreira P."/>
            <person name="Findley K."/>
            <person name="Foster B."/>
            <person name="Gaskell J."/>
            <person name="Glotzer D."/>
            <person name="Gorecki P."/>
            <person name="Heitman J."/>
            <person name="Hesse C."/>
            <person name="Hori C."/>
            <person name="Igarashi K."/>
            <person name="Jurgens J.A."/>
            <person name="Kallen N."/>
            <person name="Kersten P."/>
            <person name="Kohler A."/>
            <person name="Kuees U."/>
            <person name="Kumar T.K.A."/>
            <person name="Kuo A."/>
            <person name="LaButti K."/>
            <person name="Larrondo L.F."/>
            <person name="Lindquist E."/>
            <person name="Ling A."/>
            <person name="Lombard V."/>
            <person name="Lucas S."/>
            <person name="Lundell T."/>
            <person name="Martin R."/>
            <person name="McLaughlin D.J."/>
            <person name="Morgenstern I."/>
            <person name="Morin E."/>
            <person name="Murat C."/>
            <person name="Nagy L.G."/>
            <person name="Nolan M."/>
            <person name="Ohm R.A."/>
            <person name="Patyshakuliyeva A."/>
            <person name="Rokas A."/>
            <person name="Ruiz-Duenas F.J."/>
            <person name="Sabat G."/>
            <person name="Salamov A."/>
            <person name="Samejima M."/>
            <person name="Schmutz J."/>
            <person name="Slot J.C."/>
            <person name="St John F."/>
            <person name="Stenlid J."/>
            <person name="Sun H."/>
            <person name="Sun S."/>
            <person name="Syed K."/>
            <person name="Tsang A."/>
            <person name="Wiebenga A."/>
            <person name="Young D."/>
            <person name="Pisabarro A."/>
            <person name="Eastwood D.C."/>
            <person name="Martin F."/>
            <person name="Cullen D."/>
            <person name="Grigoriev I.V."/>
            <person name="Hibbett D.S."/>
        </authorList>
    </citation>
    <scope>NUCLEOTIDE SEQUENCE [LARGE SCALE GENOMIC DNA]</scope>
    <source>
        <strain evidence="3">TFB10046</strain>
    </source>
</reference>
<organism evidence="2 3">
    <name type="scientific">Auricularia subglabra (strain TFB-10046 / SS5)</name>
    <name type="common">White-rot fungus</name>
    <name type="synonym">Auricularia delicata (strain TFB10046)</name>
    <dbReference type="NCBI Taxonomy" id="717982"/>
    <lineage>
        <taxon>Eukaryota</taxon>
        <taxon>Fungi</taxon>
        <taxon>Dikarya</taxon>
        <taxon>Basidiomycota</taxon>
        <taxon>Agaricomycotina</taxon>
        <taxon>Agaricomycetes</taxon>
        <taxon>Auriculariales</taxon>
        <taxon>Auriculariaceae</taxon>
        <taxon>Auricularia</taxon>
    </lineage>
</organism>
<dbReference type="AlphaFoldDB" id="J0LAL1"/>
<feature type="compositionally biased region" description="Polar residues" evidence="1">
    <location>
        <begin position="166"/>
        <end position="175"/>
    </location>
</feature>
<name>J0LAL1_AURST</name>
<feature type="region of interest" description="Disordered" evidence="1">
    <location>
        <begin position="87"/>
        <end position="131"/>
    </location>
</feature>
<dbReference type="EMBL" id="JH688236">
    <property type="protein sequence ID" value="EJD33428.1"/>
    <property type="molecule type" value="Genomic_DNA"/>
</dbReference>
<sequence>MDDTTPEKKTPRRAEKRITQSDLLEKIKTSRRHRQIQDRAAFLRSLYTVGRPANDPAPDINSLQILQPCTEEAAPGAPQSNVTLDDLLDRHEGGNPPTFELAANVPSTFAPTDGAHGTPLEDSEMGEAPLGVPVEAGGAAIVGLTAHLASTVESSPANAIVEDANGPSSATVSDL</sequence>
<dbReference type="KEGG" id="adl:AURDEDRAFT_177489"/>
<feature type="region of interest" description="Disordered" evidence="1">
    <location>
        <begin position="156"/>
        <end position="175"/>
    </location>
</feature>
<keyword evidence="3" id="KW-1185">Reference proteome</keyword>
<dbReference type="InParanoid" id="J0LAL1"/>
<feature type="region of interest" description="Disordered" evidence="1">
    <location>
        <begin position="1"/>
        <end position="22"/>
    </location>
</feature>
<evidence type="ECO:0000256" key="1">
    <source>
        <dbReference type="SAM" id="MobiDB-lite"/>
    </source>
</evidence>
<dbReference type="Proteomes" id="UP000006514">
    <property type="component" value="Unassembled WGS sequence"/>
</dbReference>
<evidence type="ECO:0000313" key="2">
    <source>
        <dbReference type="EMBL" id="EJD33428.1"/>
    </source>
</evidence>
<proteinExistence type="predicted"/>
<accession>J0LAL1</accession>